<dbReference type="Proteomes" id="UP000292262">
    <property type="component" value="Unassembled WGS sequence"/>
</dbReference>
<dbReference type="InterPro" id="IPR003961">
    <property type="entry name" value="FN3_dom"/>
</dbReference>
<dbReference type="InterPro" id="IPR036116">
    <property type="entry name" value="FN3_sf"/>
</dbReference>
<protein>
    <submittedName>
        <fullName evidence="2">Fibronectin type III domain protein</fullName>
    </submittedName>
</protein>
<evidence type="ECO:0000313" key="3">
    <source>
        <dbReference type="Proteomes" id="UP000292262"/>
    </source>
</evidence>
<dbReference type="EMBL" id="SGXE01000002">
    <property type="protein sequence ID" value="RZS93565.1"/>
    <property type="molecule type" value="Genomic_DNA"/>
</dbReference>
<gene>
    <name evidence="2" type="ORF">EV197_2145</name>
</gene>
<dbReference type="Gene3D" id="2.60.40.10">
    <property type="entry name" value="Immunoglobulins"/>
    <property type="match status" value="2"/>
</dbReference>
<keyword evidence="3" id="KW-1185">Reference proteome</keyword>
<evidence type="ECO:0000259" key="1">
    <source>
        <dbReference type="PROSITE" id="PS50853"/>
    </source>
</evidence>
<accession>A0A4Q7P1G7</accession>
<comment type="caution">
    <text evidence="2">The sequence shown here is derived from an EMBL/GenBank/DDBJ whole genome shotgun (WGS) entry which is preliminary data.</text>
</comment>
<dbReference type="Gene3D" id="3.40.390.10">
    <property type="entry name" value="Collagenase (Catalytic Domain)"/>
    <property type="match status" value="1"/>
</dbReference>
<dbReference type="InterPro" id="IPR013783">
    <property type="entry name" value="Ig-like_fold"/>
</dbReference>
<dbReference type="RefSeq" id="WP_130286690.1">
    <property type="nucleotide sequence ID" value="NZ_SGXE01000002.1"/>
</dbReference>
<dbReference type="SUPFAM" id="SSF49265">
    <property type="entry name" value="Fibronectin type III"/>
    <property type="match status" value="1"/>
</dbReference>
<reference evidence="2 3" key="1">
    <citation type="submission" date="2019-02" db="EMBL/GenBank/DDBJ databases">
        <title>Genomic Encyclopedia of Type Strains, Phase IV (KMG-IV): sequencing the most valuable type-strain genomes for metagenomic binning, comparative biology and taxonomic classification.</title>
        <authorList>
            <person name="Goeker M."/>
        </authorList>
    </citation>
    <scope>NUCLEOTIDE SEQUENCE [LARGE SCALE GENOMIC DNA]</scope>
    <source>
        <strain evidence="2 3">DSM 17196</strain>
    </source>
</reference>
<name>A0A4Q7P1G7_9FLAO</name>
<dbReference type="Pfam" id="PF00041">
    <property type="entry name" value="fn3"/>
    <property type="match status" value="1"/>
</dbReference>
<dbReference type="GO" id="GO:0008237">
    <property type="term" value="F:metallopeptidase activity"/>
    <property type="evidence" value="ECO:0007669"/>
    <property type="project" value="InterPro"/>
</dbReference>
<sequence length="2139" mass="240511">MTQLIKLIITLGIAMLSVCGYGQLFPVQVTPQNIPPNPIYLSDYSNTNVLSDRLKVQLVLNDLSVSDLQVRLKVYIQGEGINAQSNDFVVGAPPLTLEGGRPLQLGSVDLAPYFEFQNLSGITPATYANVLPEGIYNFCYEVYDEFTGMRLSEKTCASFVLFQNDPPLLSLPFNDATIEQQDIYNILFQWTPRAVNVSNVKYEFTLVQIFDNYVDPQAAFLSSQPIFQTVVSQNSFLYDANYPPLLGGYKYAWRVRAFAAQGAEEIGVFKNQGNSEIWTFNYIAPCNAPSNIYEETITKTSAKINWSGDTEHLDYTLSYREKDAESNWYVLHTPREYLSLNSLRPGTTYQYKVAGNCELGGYEYAPLKEFTTTEEQTGDDTVTVCNVTSDAVDLSNETLLTRLLLNDLFFAGDFPITVVELTSNTSPFSGKGYVGIPWLDLPKVGVQFEGIQINTDFKLVQGSVVTTYDADWGNIGFIDDYLEFLEEDNDLNHIEVTFVVQEIEVNTENGTITVTGTNGVEVEYPIGDDYTIVDSNGTVHHVDDQGNVTEGGTVSDNGGIDADSVGGFDTNGNIEQLSAAGITVVFELSGKYAFDKIPSNERSALQHQYSTITTPDGETYDIIHKAIIQGQSDIIKGRITTENEALISRLEFKNKDGIVVNHQIDGNTVELSLKGNFGYETESIYAVVKPEEGTNQGQTIAGVFRLSHLSQKEVNVTIVSINGANIPSNIQDRLNEVYGSAAVKFVVSQDANVNIDSSVWGNDRIDVGNSGWFAHYTDDQAAIKEVYKSQRGIKEDQYYLFVTDELPSRPVAGFMPLKGQYGFIFNSAQSGSEEEKGDPADVMAHELGHGVFGLRHPFSEYNTSQSATPWLMDYASGMQLNHMDWKKMHNPDFELYLFQDDEEGEAAIVVNLEGLAEFANPDGTYTFLSRSGKPITLPEDISEVVFSTGDSKSCTQGGTDKFRIYPFGTLSSFKIGAIEYKDQSPCGGNTFTGYQSDIKYYEDVYTNNTIQKAIIGFPTVSSGNILYKVGTIDIEAPSGGEEYKADGDYEDFDFLASKLDEVTKFNEIGAKYEPALDVDVKQFILDNIQSQGFDGTSNYNNDAYVYIHATQLQKYEVLKGCFKTGVPGEMLRYITQKVSVYAGMAEGDVVIDERVFRDSYEPNAERENRNALIDHWKAYDVNYYPMIAKAIKEFTIPEDASASDIIELFKNATRFNQTYTDNWDCFWEALDIKYRKQIIKTLAEDGFVFEGYYDLSSDSEHLLLKLFKTNKVEDRQELLDFINNYKYLEYILTALDYNDMAGPFVKEVYNWLVELKPQYYNNTNETEKRYLEFTPWFNNSVAFDASGSNNYNDVDSFMLYGANWFDLAEEVESSDFRSTFNDSEDGSLDFYHKIFERQENGFTEKFAVFRGNHQPFDPVFVYLGDDKFKEFDDGLNKDSYAIVPSIYLHWLLNARRDKLNETAFRVGMNGLAIALAPFTAGGSSAFLIIEVSAASLDIYMALNEDEIREKYGDNAITFWNATYGLYNLYAAGRGFGEFFKINARQQSNGIVKISSVQLRLDQLDELATNLINADNLQDKLEFLENIEKYLKILRADTFANVAHKKQMFEKLLEVRLKVEKTLGEFSNIIIDNANLVVTRADGTNLSLGKIDFIDDNPTLIENIRFLNPGEVSSTRLVAQFKDIGFVENGLHKVGAMEILEDVALPGQFYVRFLNATENFFNSGAALRSYLSSLGEIPQGINLETNLYRSLSKASEANYGTTPITITPHTVYSSWGRYDLDGEENALYLSETLAGNKQEIAAYGAWDDFNQYRFTNINLTNFLDLTNENVLNKLKVSREQLLLLDASGDKSIMYEFTNVIASWARQNGFSGIIAPGARGRQDYKNIILFTNDAIKSKPWFKIDKLQSKLVSRGLSEPHAEEVVWIAQKLDEKIGANNLNENVNYLFSDLIDELSSNNNFKNPEDILSWIDTDEVARVIVTENINDIPNSVQMVLNQLNEIQEGVKYLRQGEEITISKMHPGNYELDVTIESGSNKGIIECKRLSGDNVQRLLKAISEKFTKDNKLSPELKSNYPKHIGQLKIDGATNVVSEIQNANAQQFINFIKTNQLDSNLTIDELKVVDELHVINNTGRFVIYRSDW</sequence>
<dbReference type="InterPro" id="IPR024079">
    <property type="entry name" value="MetalloPept_cat_dom_sf"/>
</dbReference>
<proteinExistence type="predicted"/>
<dbReference type="CDD" id="cd00063">
    <property type="entry name" value="FN3"/>
    <property type="match status" value="1"/>
</dbReference>
<evidence type="ECO:0000313" key="2">
    <source>
        <dbReference type="EMBL" id="RZS93565.1"/>
    </source>
</evidence>
<dbReference type="PROSITE" id="PS50853">
    <property type="entry name" value="FN3"/>
    <property type="match status" value="1"/>
</dbReference>
<organism evidence="2 3">
    <name type="scientific">Aquimarina brevivitae</name>
    <dbReference type="NCBI Taxonomy" id="323412"/>
    <lineage>
        <taxon>Bacteria</taxon>
        <taxon>Pseudomonadati</taxon>
        <taxon>Bacteroidota</taxon>
        <taxon>Flavobacteriia</taxon>
        <taxon>Flavobacteriales</taxon>
        <taxon>Flavobacteriaceae</taxon>
        <taxon>Aquimarina</taxon>
    </lineage>
</organism>
<feature type="domain" description="Fibronectin type-III" evidence="1">
    <location>
        <begin position="288"/>
        <end position="375"/>
    </location>
</feature>
<dbReference type="OrthoDB" id="1521695at2"/>